<name>A0A453JMM8_AEGTS</name>
<reference evidence="1" key="4">
    <citation type="submission" date="2019-03" db="UniProtKB">
        <authorList>
            <consortium name="EnsemblPlants"/>
        </authorList>
    </citation>
    <scope>IDENTIFICATION</scope>
</reference>
<dbReference type="EnsemblPlants" id="AET5Gv20123000.2">
    <property type="protein sequence ID" value="AET5Gv20123000.2"/>
    <property type="gene ID" value="AET5Gv20123000"/>
</dbReference>
<dbReference type="Proteomes" id="UP000015105">
    <property type="component" value="Chromosome 5D"/>
</dbReference>
<reference evidence="1" key="3">
    <citation type="journal article" date="2017" name="Nature">
        <title>Genome sequence of the progenitor of the wheat D genome Aegilops tauschii.</title>
        <authorList>
            <person name="Luo M.C."/>
            <person name="Gu Y.Q."/>
            <person name="Puiu D."/>
            <person name="Wang H."/>
            <person name="Twardziok S.O."/>
            <person name="Deal K.R."/>
            <person name="Huo N."/>
            <person name="Zhu T."/>
            <person name="Wang L."/>
            <person name="Wang Y."/>
            <person name="McGuire P.E."/>
            <person name="Liu S."/>
            <person name="Long H."/>
            <person name="Ramasamy R.K."/>
            <person name="Rodriguez J.C."/>
            <person name="Van S.L."/>
            <person name="Yuan L."/>
            <person name="Wang Z."/>
            <person name="Xia Z."/>
            <person name="Xiao L."/>
            <person name="Anderson O.D."/>
            <person name="Ouyang S."/>
            <person name="Liang Y."/>
            <person name="Zimin A.V."/>
            <person name="Pertea G."/>
            <person name="Qi P."/>
            <person name="Bennetzen J.L."/>
            <person name="Dai X."/>
            <person name="Dawson M.W."/>
            <person name="Muller H.G."/>
            <person name="Kugler K."/>
            <person name="Rivarola-Duarte L."/>
            <person name="Spannagl M."/>
            <person name="Mayer K.F.X."/>
            <person name="Lu F.H."/>
            <person name="Bevan M.W."/>
            <person name="Leroy P."/>
            <person name="Li P."/>
            <person name="You F.M."/>
            <person name="Sun Q."/>
            <person name="Liu Z."/>
            <person name="Lyons E."/>
            <person name="Wicker T."/>
            <person name="Salzberg S.L."/>
            <person name="Devos K.M."/>
            <person name="Dvorak J."/>
        </authorList>
    </citation>
    <scope>NUCLEOTIDE SEQUENCE [LARGE SCALE GENOMIC DNA]</scope>
    <source>
        <strain evidence="1">cv. AL8/78</strain>
    </source>
</reference>
<protein>
    <submittedName>
        <fullName evidence="1">Uncharacterized protein</fullName>
    </submittedName>
</protein>
<evidence type="ECO:0000313" key="2">
    <source>
        <dbReference type="Proteomes" id="UP000015105"/>
    </source>
</evidence>
<dbReference type="Gramene" id="AET5Gv20123000.2">
    <property type="protein sequence ID" value="AET5Gv20123000.2"/>
    <property type="gene ID" value="AET5Gv20123000"/>
</dbReference>
<sequence length="275" mass="31867">MRVTFDNHHSIVVLLWMIGEGITSLQYLGKLNKEYPSCKEALFEQATLYDSECFAWVLMDTICAYSDIGGSGHIIHWCKLLGQSKKLFFMLFLPGPFCCTRLQSTRDVSQVERVEGLPSGSATKILLDIFSEVMSSWSYSVLGAKPGMLTRYKFSCVLNYSGAELLHDRYIQVWVKSLFAGQLIQCAFKINHWRIAWILDWDVYEHADMKLRELWLTKMGQEICYCIGDVTARYLSFTRFRPTDAYFGEHKMQILEGIEKWLSYNQYVQPTAEIF</sequence>
<evidence type="ECO:0000313" key="1">
    <source>
        <dbReference type="EnsemblPlants" id="AET5Gv20123000.2"/>
    </source>
</evidence>
<proteinExistence type="predicted"/>
<accession>A0A453JMM8</accession>
<organism evidence="1 2">
    <name type="scientific">Aegilops tauschii subsp. strangulata</name>
    <name type="common">Goatgrass</name>
    <dbReference type="NCBI Taxonomy" id="200361"/>
    <lineage>
        <taxon>Eukaryota</taxon>
        <taxon>Viridiplantae</taxon>
        <taxon>Streptophyta</taxon>
        <taxon>Embryophyta</taxon>
        <taxon>Tracheophyta</taxon>
        <taxon>Spermatophyta</taxon>
        <taxon>Magnoliopsida</taxon>
        <taxon>Liliopsida</taxon>
        <taxon>Poales</taxon>
        <taxon>Poaceae</taxon>
        <taxon>BOP clade</taxon>
        <taxon>Pooideae</taxon>
        <taxon>Triticodae</taxon>
        <taxon>Triticeae</taxon>
        <taxon>Triticinae</taxon>
        <taxon>Aegilops</taxon>
    </lineage>
</organism>
<reference evidence="1" key="5">
    <citation type="journal article" date="2021" name="G3 (Bethesda)">
        <title>Aegilops tauschii genome assembly Aet v5.0 features greater sequence contiguity and improved annotation.</title>
        <authorList>
            <person name="Wang L."/>
            <person name="Zhu T."/>
            <person name="Rodriguez J.C."/>
            <person name="Deal K.R."/>
            <person name="Dubcovsky J."/>
            <person name="McGuire P.E."/>
            <person name="Lux T."/>
            <person name="Spannagl M."/>
            <person name="Mayer K.F.X."/>
            <person name="Baldrich P."/>
            <person name="Meyers B.C."/>
            <person name="Huo N."/>
            <person name="Gu Y.Q."/>
            <person name="Zhou H."/>
            <person name="Devos K.M."/>
            <person name="Bennetzen J.L."/>
            <person name="Unver T."/>
            <person name="Budak H."/>
            <person name="Gulick P.J."/>
            <person name="Galiba G."/>
            <person name="Kalapos B."/>
            <person name="Nelson D.R."/>
            <person name="Li P."/>
            <person name="You F.M."/>
            <person name="Luo M.C."/>
            <person name="Dvorak J."/>
        </authorList>
    </citation>
    <scope>NUCLEOTIDE SEQUENCE [LARGE SCALE GENOMIC DNA]</scope>
    <source>
        <strain evidence="1">cv. AL8/78</strain>
    </source>
</reference>
<reference evidence="2" key="1">
    <citation type="journal article" date="2014" name="Science">
        <title>Ancient hybridizations among the ancestral genomes of bread wheat.</title>
        <authorList>
            <consortium name="International Wheat Genome Sequencing Consortium,"/>
            <person name="Marcussen T."/>
            <person name="Sandve S.R."/>
            <person name="Heier L."/>
            <person name="Spannagl M."/>
            <person name="Pfeifer M."/>
            <person name="Jakobsen K.S."/>
            <person name="Wulff B.B."/>
            <person name="Steuernagel B."/>
            <person name="Mayer K.F."/>
            <person name="Olsen O.A."/>
        </authorList>
    </citation>
    <scope>NUCLEOTIDE SEQUENCE [LARGE SCALE GENOMIC DNA]</scope>
    <source>
        <strain evidence="2">cv. AL8/78</strain>
    </source>
</reference>
<dbReference type="AlphaFoldDB" id="A0A453JMM8"/>
<keyword evidence="2" id="KW-1185">Reference proteome</keyword>
<reference evidence="2" key="2">
    <citation type="journal article" date="2017" name="Nat. Plants">
        <title>The Aegilops tauschii genome reveals multiple impacts of transposons.</title>
        <authorList>
            <person name="Zhao G."/>
            <person name="Zou C."/>
            <person name="Li K."/>
            <person name="Wang K."/>
            <person name="Li T."/>
            <person name="Gao L."/>
            <person name="Zhang X."/>
            <person name="Wang H."/>
            <person name="Yang Z."/>
            <person name="Liu X."/>
            <person name="Jiang W."/>
            <person name="Mao L."/>
            <person name="Kong X."/>
            <person name="Jiao Y."/>
            <person name="Jia J."/>
        </authorList>
    </citation>
    <scope>NUCLEOTIDE SEQUENCE [LARGE SCALE GENOMIC DNA]</scope>
    <source>
        <strain evidence="2">cv. AL8/78</strain>
    </source>
</reference>